<keyword evidence="2" id="KW-1185">Reference proteome</keyword>
<name>A0A8X6SCV4_TRICX</name>
<evidence type="ECO:0000313" key="2">
    <source>
        <dbReference type="Proteomes" id="UP000887159"/>
    </source>
</evidence>
<evidence type="ECO:0000313" key="1">
    <source>
        <dbReference type="EMBL" id="GFY06957.1"/>
    </source>
</evidence>
<dbReference type="EMBL" id="BMAU01021265">
    <property type="protein sequence ID" value="GFY06957.1"/>
    <property type="molecule type" value="Genomic_DNA"/>
</dbReference>
<proteinExistence type="predicted"/>
<dbReference type="Proteomes" id="UP000887159">
    <property type="component" value="Unassembled WGS sequence"/>
</dbReference>
<accession>A0A8X6SCV4</accession>
<comment type="caution">
    <text evidence="1">The sequence shown here is derived from an EMBL/GenBank/DDBJ whole genome shotgun (WGS) entry which is preliminary data.</text>
</comment>
<protein>
    <submittedName>
        <fullName evidence="1">Uncharacterized protein</fullName>
    </submittedName>
</protein>
<sequence>MVASVFGDIVVNAHWQHAFVILILPFTWHDDGSICYTSWSPLIRIEGTLNSVLTFLVCYDPLLYLLFKPCGNLRFSRIMHDRMLQVLYGPSLMRKMFPWPAHSPDLSLIEIVWSMVAE</sequence>
<reference evidence="1" key="1">
    <citation type="submission" date="2020-08" db="EMBL/GenBank/DDBJ databases">
        <title>Multicomponent nature underlies the extraordinary mechanical properties of spider dragline silk.</title>
        <authorList>
            <person name="Kono N."/>
            <person name="Nakamura H."/>
            <person name="Mori M."/>
            <person name="Yoshida Y."/>
            <person name="Ohtoshi R."/>
            <person name="Malay A.D."/>
            <person name="Moran D.A.P."/>
            <person name="Tomita M."/>
            <person name="Numata K."/>
            <person name="Arakawa K."/>
        </authorList>
    </citation>
    <scope>NUCLEOTIDE SEQUENCE</scope>
</reference>
<dbReference type="AlphaFoldDB" id="A0A8X6SCV4"/>
<gene>
    <name evidence="1" type="ORF">TNCV_4090591</name>
</gene>
<organism evidence="1 2">
    <name type="scientific">Trichonephila clavipes</name>
    <name type="common">Golden silk orbweaver</name>
    <name type="synonym">Nephila clavipes</name>
    <dbReference type="NCBI Taxonomy" id="2585209"/>
    <lineage>
        <taxon>Eukaryota</taxon>
        <taxon>Metazoa</taxon>
        <taxon>Ecdysozoa</taxon>
        <taxon>Arthropoda</taxon>
        <taxon>Chelicerata</taxon>
        <taxon>Arachnida</taxon>
        <taxon>Araneae</taxon>
        <taxon>Araneomorphae</taxon>
        <taxon>Entelegynae</taxon>
        <taxon>Araneoidea</taxon>
        <taxon>Nephilidae</taxon>
        <taxon>Trichonephila</taxon>
    </lineage>
</organism>